<comment type="pathway">
    <text evidence="5">Carbohydrate metabolism; hexose metabolism.</text>
</comment>
<evidence type="ECO:0000256" key="11">
    <source>
        <dbReference type="ARBA" id="ARBA00022553"/>
    </source>
</evidence>
<dbReference type="CDD" id="cd09019">
    <property type="entry name" value="galactose_mutarotase_like"/>
    <property type="match status" value="1"/>
</dbReference>
<comment type="subunit">
    <text evidence="7">Monomer.</text>
</comment>
<dbReference type="PROSITE" id="PS00545">
    <property type="entry name" value="ALDOSE_1_EPIMERASE"/>
    <property type="match status" value="1"/>
</dbReference>
<comment type="subcellular location">
    <subcellularLocation>
        <location evidence="3">Cytoplasm</location>
    </subcellularLocation>
</comment>
<comment type="pathway">
    <text evidence="4">Carbohydrate metabolism; galactose metabolism.</text>
</comment>
<dbReference type="GO" id="GO:0033499">
    <property type="term" value="P:galactose catabolic process via UDP-galactose, Leloir pathway"/>
    <property type="evidence" value="ECO:0007669"/>
    <property type="project" value="TreeGrafter"/>
</dbReference>
<evidence type="ECO:0000313" key="16">
    <source>
        <dbReference type="EMBL" id="KAF0027664.1"/>
    </source>
</evidence>
<comment type="function">
    <text evidence="15">Mutarotase that catalyzes the interconversion of beta-D-galactose and alpha-D-galactose during galactose metabolism. Beta-D-galactose is metabolized in the liver into glucose 1-phosphate, the primary metabolic fuel, by the action of four enzymes that constitute the Leloir pathway: GALM, GALK1 (galactokinase), GALT (galactose-1-phosphate uridylyltransferase) and GALE (UDP-galactose-4'-epimerase). Involved in the maintenance of the equilibrium between the beta- and alpha-anomers of galactose, therefore ensuring a sufficient supply of the alpha-anomer for GALK1. Also active on D-glucose although shows a preference for galactose over glucose.</text>
</comment>
<proteinExistence type="inferred from homology"/>
<evidence type="ECO:0000256" key="9">
    <source>
        <dbReference type="ARBA" id="ARBA00021023"/>
    </source>
</evidence>
<evidence type="ECO:0000256" key="14">
    <source>
        <dbReference type="ARBA" id="ARBA00032729"/>
    </source>
</evidence>
<dbReference type="InterPro" id="IPR018052">
    <property type="entry name" value="Ald1_epimerase_CS"/>
</dbReference>
<dbReference type="InterPro" id="IPR011013">
    <property type="entry name" value="Gal_mutarotase_sf_dom"/>
</dbReference>
<evidence type="ECO:0000256" key="10">
    <source>
        <dbReference type="ARBA" id="ARBA00022490"/>
    </source>
</evidence>
<dbReference type="SUPFAM" id="SSF74650">
    <property type="entry name" value="Galactose mutarotase-like"/>
    <property type="match status" value="1"/>
</dbReference>
<dbReference type="InterPro" id="IPR047215">
    <property type="entry name" value="Galactose_mutarotase-like"/>
</dbReference>
<keyword evidence="11" id="KW-0597">Phosphoprotein</keyword>
<dbReference type="UniPathway" id="UPA00214"/>
<dbReference type="AlphaFoldDB" id="A0A6A4SAA0"/>
<evidence type="ECO:0000256" key="7">
    <source>
        <dbReference type="ARBA" id="ARBA00011245"/>
    </source>
</evidence>
<dbReference type="InterPro" id="IPR008183">
    <property type="entry name" value="Aldose_1/G6P_1-epimerase"/>
</dbReference>
<dbReference type="InterPro" id="IPR000225">
    <property type="entry name" value="Armadillo"/>
</dbReference>
<dbReference type="Proteomes" id="UP000438429">
    <property type="component" value="Unassembled WGS sequence"/>
</dbReference>
<dbReference type="FunFam" id="2.70.98.10:FF:000003">
    <property type="entry name" value="Aldose 1-epimerase"/>
    <property type="match status" value="1"/>
</dbReference>
<dbReference type="GO" id="GO:0004034">
    <property type="term" value="F:aldose 1-epimerase activity"/>
    <property type="evidence" value="ECO:0007669"/>
    <property type="project" value="UniProtKB-EC"/>
</dbReference>
<protein>
    <recommendedName>
        <fullName evidence="9">Galactose mutarotase</fullName>
        <ecNumber evidence="8">5.1.3.3</ecNumber>
    </recommendedName>
    <alternativeName>
        <fullName evidence="14">Aldose 1-epimerase</fullName>
    </alternativeName>
</protein>
<evidence type="ECO:0000256" key="8">
    <source>
        <dbReference type="ARBA" id="ARBA00013185"/>
    </source>
</evidence>
<dbReference type="Pfam" id="PF01263">
    <property type="entry name" value="Aldose_epim"/>
    <property type="match status" value="1"/>
</dbReference>
<evidence type="ECO:0000256" key="13">
    <source>
        <dbReference type="ARBA" id="ARBA00023277"/>
    </source>
</evidence>
<keyword evidence="12" id="KW-0413">Isomerase</keyword>
<comment type="catalytic activity">
    <reaction evidence="1">
        <text>alpha-D-glucose = beta-D-glucose</text>
        <dbReference type="Rhea" id="RHEA:10264"/>
        <dbReference type="ChEBI" id="CHEBI:15903"/>
        <dbReference type="ChEBI" id="CHEBI:17925"/>
        <dbReference type="EC" id="5.1.3.3"/>
    </reaction>
</comment>
<evidence type="ECO:0000256" key="2">
    <source>
        <dbReference type="ARBA" id="ARBA00001712"/>
    </source>
</evidence>
<keyword evidence="10" id="KW-0963">Cytoplasm</keyword>
<evidence type="ECO:0000256" key="12">
    <source>
        <dbReference type="ARBA" id="ARBA00023235"/>
    </source>
</evidence>
<dbReference type="Gene3D" id="1.25.10.10">
    <property type="entry name" value="Leucine-rich Repeat Variant"/>
    <property type="match status" value="2"/>
</dbReference>
<keyword evidence="13" id="KW-0119">Carbohydrate metabolism</keyword>
<dbReference type="InterPro" id="IPR016024">
    <property type="entry name" value="ARM-type_fold"/>
</dbReference>
<evidence type="ECO:0000256" key="5">
    <source>
        <dbReference type="ARBA" id="ARBA00005028"/>
    </source>
</evidence>
<comment type="catalytic activity">
    <reaction evidence="2">
        <text>alpha-D-galactose = beta-D-galactose</text>
        <dbReference type="Rhea" id="RHEA:28675"/>
        <dbReference type="ChEBI" id="CHEBI:27667"/>
        <dbReference type="ChEBI" id="CHEBI:28061"/>
        <dbReference type="EC" id="5.1.3.3"/>
    </reaction>
    <physiologicalReaction direction="right-to-left" evidence="2">
        <dbReference type="Rhea" id="RHEA:28677"/>
    </physiologicalReaction>
</comment>
<dbReference type="Pfam" id="PF00514">
    <property type="entry name" value="Arm"/>
    <property type="match status" value="1"/>
</dbReference>
<dbReference type="EC" id="5.1.3.3" evidence="8"/>
<evidence type="ECO:0000256" key="15">
    <source>
        <dbReference type="ARBA" id="ARBA00045743"/>
    </source>
</evidence>
<dbReference type="InterPro" id="IPR014718">
    <property type="entry name" value="GH-type_carb-bd"/>
</dbReference>
<dbReference type="SUPFAM" id="SSF48371">
    <property type="entry name" value="ARM repeat"/>
    <property type="match status" value="1"/>
</dbReference>
<comment type="similarity">
    <text evidence="6">Belongs to the aldose epimerase family.</text>
</comment>
<evidence type="ECO:0000256" key="4">
    <source>
        <dbReference type="ARBA" id="ARBA00004947"/>
    </source>
</evidence>
<dbReference type="SMART" id="SM00185">
    <property type="entry name" value="ARM"/>
    <property type="match status" value="3"/>
</dbReference>
<dbReference type="GO" id="GO:0005737">
    <property type="term" value="C:cytoplasm"/>
    <property type="evidence" value="ECO:0007669"/>
    <property type="project" value="UniProtKB-SubCell"/>
</dbReference>
<evidence type="ECO:0000256" key="3">
    <source>
        <dbReference type="ARBA" id="ARBA00004496"/>
    </source>
</evidence>
<dbReference type="GO" id="GO:0030246">
    <property type="term" value="F:carbohydrate binding"/>
    <property type="evidence" value="ECO:0007669"/>
    <property type="project" value="InterPro"/>
</dbReference>
<reference evidence="16 17" key="1">
    <citation type="submission" date="2019-06" db="EMBL/GenBank/DDBJ databases">
        <title>Draft genomes of female and male turbot (Scophthalmus maximus).</title>
        <authorList>
            <person name="Xu H."/>
            <person name="Xu X.-W."/>
            <person name="Shao C."/>
            <person name="Chen S."/>
        </authorList>
    </citation>
    <scope>NUCLEOTIDE SEQUENCE [LARGE SCALE GENOMIC DNA]</scope>
    <source>
        <strain evidence="16">Ysfricsl-2016a</strain>
        <tissue evidence="16">Blood</tissue>
    </source>
</reference>
<dbReference type="Gene3D" id="2.70.98.10">
    <property type="match status" value="1"/>
</dbReference>
<dbReference type="NCBIfam" id="NF008277">
    <property type="entry name" value="PRK11055.1"/>
    <property type="match status" value="1"/>
</dbReference>
<accession>A0A6A4SAA0</accession>
<dbReference type="PANTHER" id="PTHR10091">
    <property type="entry name" value="ALDOSE-1-EPIMERASE"/>
    <property type="match status" value="1"/>
</dbReference>
<dbReference type="GO" id="GO:0006006">
    <property type="term" value="P:glucose metabolic process"/>
    <property type="evidence" value="ECO:0007669"/>
    <property type="project" value="TreeGrafter"/>
</dbReference>
<gene>
    <name evidence="16" type="ORF">F2P81_020405</name>
</gene>
<sequence length="762" mass="82853">MLLNTGRAIGRICFDNSYQQDLLVQSGVIPRLVSIMKTYPGNDPLVNVCLLALCNLADMDSAREALADVDVADVLTFQLKRAPDAERRHVILEILGALGESDTLKLQFAESGVPEALSEMIRGLQGGCDPHDLCSIKIASNLIVSLLLGGLVYQDVLSWLQSTNTQLQLSGALAIANFARNDSNCVKMLDLGVVPHILTLLEQHVDEGDVSVQHAGLSALRNLAIPATNKVRMLEDGVTERIKGLLRSDMPPVQFKLLGTLRMMVDGHADGVRHLISMATSEHVIMQNEALVALAIASAIDLGKAISETVDFSHAPSSAAPVTNCRYARADLAACKSVRREHARPRPLNASSCQEVQCKRCKHVDVPKSSVFRGEKWISDTTFFPQRGRVYIVHTHDYSSCQSKMTDVRHWLWGEESGLGSVDLWVLQSPSVRVEILTLGAIIRSVCSRGKDGQMGDIVLGYDDLEGYMSDKRYLGAVVGRVANRIAAGRFEVDGKEYKLDINNGPNALHGGLRGFDKAIWLATAVEGGVQLSLTSPDGDQGYPGEVQVSVTYTLKGETLTAAYQASSTKTTPINLTNHSYFNLAGQGAADIYDHQVSISAQSYLPVDDTSIPTGEVRSVEGTPFDLREPVLIGPRLKEVPGPGFDHNFCLSSPGEPYAERHAARVCHPPTGRVLEVSTSQPGVQLYTANFLDGSMTGKGGARYGKHSSFCLETQNWPDAVNQERDSNCTEAKAAKPWREEHKFVSQFSARILLLSSQPTKV</sequence>
<dbReference type="EMBL" id="VEVO01000018">
    <property type="protein sequence ID" value="KAF0027664.1"/>
    <property type="molecule type" value="Genomic_DNA"/>
</dbReference>
<comment type="caution">
    <text evidence="16">The sequence shown here is derived from an EMBL/GenBank/DDBJ whole genome shotgun (WGS) entry which is preliminary data.</text>
</comment>
<dbReference type="InterPro" id="IPR011989">
    <property type="entry name" value="ARM-like"/>
</dbReference>
<dbReference type="PANTHER" id="PTHR10091:SF0">
    <property type="entry name" value="GALACTOSE MUTAROTASE"/>
    <property type="match status" value="1"/>
</dbReference>
<organism evidence="16 17">
    <name type="scientific">Scophthalmus maximus</name>
    <name type="common">Turbot</name>
    <name type="synonym">Psetta maxima</name>
    <dbReference type="NCBI Taxonomy" id="52904"/>
    <lineage>
        <taxon>Eukaryota</taxon>
        <taxon>Metazoa</taxon>
        <taxon>Chordata</taxon>
        <taxon>Craniata</taxon>
        <taxon>Vertebrata</taxon>
        <taxon>Euteleostomi</taxon>
        <taxon>Actinopterygii</taxon>
        <taxon>Neopterygii</taxon>
        <taxon>Teleostei</taxon>
        <taxon>Neoteleostei</taxon>
        <taxon>Acanthomorphata</taxon>
        <taxon>Carangaria</taxon>
        <taxon>Pleuronectiformes</taxon>
        <taxon>Pleuronectoidei</taxon>
        <taxon>Scophthalmidae</taxon>
        <taxon>Scophthalmus</taxon>
    </lineage>
</organism>
<evidence type="ECO:0000256" key="6">
    <source>
        <dbReference type="ARBA" id="ARBA00006206"/>
    </source>
</evidence>
<evidence type="ECO:0000313" key="17">
    <source>
        <dbReference type="Proteomes" id="UP000438429"/>
    </source>
</evidence>
<evidence type="ECO:0000256" key="1">
    <source>
        <dbReference type="ARBA" id="ARBA00001614"/>
    </source>
</evidence>
<name>A0A6A4SAA0_SCOMX</name>